<organism evidence="1 2">
    <name type="scientific">Helicobacter fennelliae</name>
    <dbReference type="NCBI Taxonomy" id="215"/>
    <lineage>
        <taxon>Bacteria</taxon>
        <taxon>Pseudomonadati</taxon>
        <taxon>Campylobacterota</taxon>
        <taxon>Epsilonproteobacteria</taxon>
        <taxon>Campylobacterales</taxon>
        <taxon>Helicobacteraceae</taxon>
        <taxon>Helicobacter</taxon>
    </lineage>
</organism>
<reference evidence="1 2" key="1">
    <citation type="submission" date="2018-06" db="EMBL/GenBank/DDBJ databases">
        <authorList>
            <consortium name="Pathogen Informatics"/>
            <person name="Doyle S."/>
        </authorList>
    </citation>
    <scope>NUCLEOTIDE SEQUENCE [LARGE SCALE GENOMIC DNA]</scope>
    <source>
        <strain evidence="1 2">NCTC13102</strain>
    </source>
</reference>
<dbReference type="GO" id="GO:0004519">
    <property type="term" value="F:endonuclease activity"/>
    <property type="evidence" value="ECO:0007669"/>
    <property type="project" value="UniProtKB-KW"/>
</dbReference>
<dbReference type="EMBL" id="UAWL01000006">
    <property type="protein sequence ID" value="SQB99543.1"/>
    <property type="molecule type" value="Genomic_DNA"/>
</dbReference>
<dbReference type="REBASE" id="431335">
    <property type="entry name" value="Hfe13102IIP"/>
</dbReference>
<protein>
    <submittedName>
        <fullName evidence="1">Type II R-M system restriction endonuclease</fullName>
    </submittedName>
</protein>
<keyword evidence="1" id="KW-0540">Nuclease</keyword>
<dbReference type="RefSeq" id="WP_112058993.1">
    <property type="nucleotide sequence ID" value="NZ_UAWL01000006.1"/>
</dbReference>
<evidence type="ECO:0000313" key="1">
    <source>
        <dbReference type="EMBL" id="SQB99543.1"/>
    </source>
</evidence>
<keyword evidence="1" id="KW-0255">Endonuclease</keyword>
<sequence>MNSLPNLLCKMVEFLQKQSLILSKNLRDGRINSAFNEDEIFNLLYAHFRINRPNMRDWFDFSFEENENFYPVNIKITNLSTDNLNCKLGIYYALTGKLPHFDNEIRWANFFSTIKENLAENSQDYYFLIINKNDTKDIFATSLKCLNELTPNGNNLPFQANWAKNRILVHRNFSQAKAFILGTMGQSFALRARAYDEFVSNFPEFKVN</sequence>
<evidence type="ECO:0000313" key="2">
    <source>
        <dbReference type="Proteomes" id="UP000250166"/>
    </source>
</evidence>
<dbReference type="Proteomes" id="UP000250166">
    <property type="component" value="Unassembled WGS sequence"/>
</dbReference>
<name>A0A2X3BFX0_9HELI</name>
<accession>A0A2X3BFX0</accession>
<proteinExistence type="predicted"/>
<gene>
    <name evidence="1" type="ORF">NCTC13102_01868</name>
</gene>
<keyword evidence="1" id="KW-0378">Hydrolase</keyword>
<dbReference type="AlphaFoldDB" id="A0A2X3BFX0"/>